<sequence length="58" mass="7259">EWFTKKYNCNKLVYYENFNNINLAIIREKQIKKFSRIKKIDLIESINKTWEDLSLKWF</sequence>
<evidence type="ECO:0000313" key="1">
    <source>
        <dbReference type="EMBL" id="EKD66538.1"/>
    </source>
</evidence>
<accession>K2BCN7</accession>
<reference evidence="1" key="1">
    <citation type="journal article" date="2012" name="Science">
        <title>Fermentation, hydrogen, and sulfur metabolism in multiple uncultivated bacterial phyla.</title>
        <authorList>
            <person name="Wrighton K.C."/>
            <person name="Thomas B.C."/>
            <person name="Sharon I."/>
            <person name="Miller C.S."/>
            <person name="Castelle C.J."/>
            <person name="VerBerkmoes N.C."/>
            <person name="Wilkins M.J."/>
            <person name="Hettich R.L."/>
            <person name="Lipton M.S."/>
            <person name="Williams K.H."/>
            <person name="Long P.E."/>
            <person name="Banfield J.F."/>
        </authorList>
    </citation>
    <scope>NUCLEOTIDE SEQUENCE [LARGE SCALE GENOMIC DNA]</scope>
</reference>
<organism evidence="1">
    <name type="scientific">uncultured bacterium</name>
    <name type="common">gcode 4</name>
    <dbReference type="NCBI Taxonomy" id="1234023"/>
    <lineage>
        <taxon>Bacteria</taxon>
        <taxon>environmental samples</taxon>
    </lineage>
</organism>
<dbReference type="InterPro" id="IPR035901">
    <property type="entry name" value="GIY-YIG_endonuc_sf"/>
</dbReference>
<gene>
    <name evidence="1" type="ORF">ACD_49C00036G0001</name>
</gene>
<feature type="non-terminal residue" evidence="1">
    <location>
        <position position="1"/>
    </location>
</feature>
<dbReference type="AlphaFoldDB" id="K2BCN7"/>
<dbReference type="Gene3D" id="3.40.1440.10">
    <property type="entry name" value="GIY-YIG endonuclease"/>
    <property type="match status" value="1"/>
</dbReference>
<name>K2BCN7_9BACT</name>
<dbReference type="EMBL" id="AMFJ01021622">
    <property type="protein sequence ID" value="EKD66538.1"/>
    <property type="molecule type" value="Genomic_DNA"/>
</dbReference>
<protein>
    <submittedName>
        <fullName evidence="1">Uncharacterized protein</fullName>
    </submittedName>
</protein>
<proteinExistence type="predicted"/>
<comment type="caution">
    <text evidence="1">The sequence shown here is derived from an EMBL/GenBank/DDBJ whole genome shotgun (WGS) entry which is preliminary data.</text>
</comment>